<dbReference type="PANTHER" id="PTHR31722:SF62">
    <property type="entry name" value="EMB|CAB62433.1"/>
    <property type="match status" value="1"/>
</dbReference>
<dbReference type="PANTHER" id="PTHR31722">
    <property type="entry name" value="OS06G0675200 PROTEIN"/>
    <property type="match status" value="1"/>
</dbReference>
<organism evidence="2 3">
    <name type="scientific">Vanilla planifolia</name>
    <name type="common">Vanilla</name>
    <dbReference type="NCBI Taxonomy" id="51239"/>
    <lineage>
        <taxon>Eukaryota</taxon>
        <taxon>Viridiplantae</taxon>
        <taxon>Streptophyta</taxon>
        <taxon>Embryophyta</taxon>
        <taxon>Tracheophyta</taxon>
        <taxon>Spermatophyta</taxon>
        <taxon>Magnoliopsida</taxon>
        <taxon>Liliopsida</taxon>
        <taxon>Asparagales</taxon>
        <taxon>Orchidaceae</taxon>
        <taxon>Vanilloideae</taxon>
        <taxon>Vanilleae</taxon>
        <taxon>Vanilla</taxon>
    </lineage>
</organism>
<reference evidence="2 3" key="1">
    <citation type="journal article" date="2020" name="Nat. Food">
        <title>A phased Vanilla planifolia genome enables genetic improvement of flavour and production.</title>
        <authorList>
            <person name="Hasing T."/>
            <person name="Tang H."/>
            <person name="Brym M."/>
            <person name="Khazi F."/>
            <person name="Huang T."/>
            <person name="Chambers A.H."/>
        </authorList>
    </citation>
    <scope>NUCLEOTIDE SEQUENCE [LARGE SCALE GENOMIC DNA]</scope>
    <source>
        <tissue evidence="2">Leaf</tissue>
    </source>
</reference>
<feature type="region of interest" description="Disordered" evidence="1">
    <location>
        <begin position="173"/>
        <end position="202"/>
    </location>
</feature>
<dbReference type="Proteomes" id="UP000639772">
    <property type="component" value="Unassembled WGS sequence"/>
</dbReference>
<dbReference type="AlphaFoldDB" id="A0A835QIJ6"/>
<evidence type="ECO:0000256" key="1">
    <source>
        <dbReference type="SAM" id="MobiDB-lite"/>
    </source>
</evidence>
<accession>A0A835QIJ6</accession>
<comment type="caution">
    <text evidence="2">The sequence shown here is derived from an EMBL/GenBank/DDBJ whole genome shotgun (WGS) entry which is preliminary data.</text>
</comment>
<name>A0A835QIJ6_VANPL</name>
<proteinExistence type="predicted"/>
<dbReference type="EMBL" id="JADCNM010000008">
    <property type="protein sequence ID" value="KAG0471571.1"/>
    <property type="molecule type" value="Genomic_DNA"/>
</dbReference>
<dbReference type="OrthoDB" id="1927989at2759"/>
<sequence>MLSPTQPSFYSTWLHDMHYINALPPFHPTFLVLCIYIDSTLSHGRSNLPTRSPLLFMACVNMFNDHQGFCGAPSPMSPRISFSNDFAMDMPPPPRSAAPSDPNFEFAVGGRPMIAADELFFKGRMLPLRDPHPPPAMARATTLRDELRDSEHDEWARPPKGSLRWKEFLGFRRAHGGPSSRKTDKGGCSIASSGVANQEMNQ</sequence>
<protein>
    <submittedName>
        <fullName evidence="2">Uncharacterized protein</fullName>
    </submittedName>
</protein>
<evidence type="ECO:0000313" key="3">
    <source>
        <dbReference type="Proteomes" id="UP000639772"/>
    </source>
</evidence>
<evidence type="ECO:0000313" key="2">
    <source>
        <dbReference type="EMBL" id="KAG0471571.1"/>
    </source>
</evidence>
<feature type="compositionally biased region" description="Polar residues" evidence="1">
    <location>
        <begin position="190"/>
        <end position="202"/>
    </location>
</feature>
<gene>
    <name evidence="2" type="ORF">HPP92_016117</name>
</gene>